<protein>
    <submittedName>
        <fullName evidence="1">Uncharacterized protein</fullName>
    </submittedName>
</protein>
<dbReference type="Proteomes" id="UP001054821">
    <property type="component" value="Chromosome 2"/>
</dbReference>
<comment type="caution">
    <text evidence="1">The sequence shown here is derived from an EMBL/GenBank/DDBJ whole genome shotgun (WGS) entry which is preliminary data.</text>
</comment>
<proteinExistence type="predicted"/>
<evidence type="ECO:0000313" key="2">
    <source>
        <dbReference type="Proteomes" id="UP001054821"/>
    </source>
</evidence>
<evidence type="ECO:0000313" key="1">
    <source>
        <dbReference type="EMBL" id="KAI5343190.1"/>
    </source>
</evidence>
<dbReference type="EMBL" id="JAJFAZ020000002">
    <property type="protein sequence ID" value="KAI5343190.1"/>
    <property type="molecule type" value="Genomic_DNA"/>
</dbReference>
<organism evidence="1 2">
    <name type="scientific">Prunus dulcis</name>
    <name type="common">Almond</name>
    <name type="synonym">Amygdalus dulcis</name>
    <dbReference type="NCBI Taxonomy" id="3755"/>
    <lineage>
        <taxon>Eukaryota</taxon>
        <taxon>Viridiplantae</taxon>
        <taxon>Streptophyta</taxon>
        <taxon>Embryophyta</taxon>
        <taxon>Tracheophyta</taxon>
        <taxon>Spermatophyta</taxon>
        <taxon>Magnoliopsida</taxon>
        <taxon>eudicotyledons</taxon>
        <taxon>Gunneridae</taxon>
        <taxon>Pentapetalae</taxon>
        <taxon>rosids</taxon>
        <taxon>fabids</taxon>
        <taxon>Rosales</taxon>
        <taxon>Rosaceae</taxon>
        <taxon>Amygdaloideae</taxon>
        <taxon>Amygdaleae</taxon>
        <taxon>Prunus</taxon>
    </lineage>
</organism>
<sequence>MKWGLDRFAIFKSVVSSFSNEKMTTIDEMGFGPVCRLACPWLFRSLCLFVVANFNVYNNSITVHQKTVKIDRSDLEKIISCKDRGCDVEASGWCKRADKSATSEVYVGKDGKV</sequence>
<accession>A0AAD4WGN9</accession>
<gene>
    <name evidence="1" type="ORF">L3X38_011066</name>
</gene>
<dbReference type="AlphaFoldDB" id="A0AAD4WGN9"/>
<reference evidence="1 2" key="1">
    <citation type="journal article" date="2022" name="G3 (Bethesda)">
        <title>Whole-genome sequence and methylome profiling of the almond [Prunus dulcis (Mill.) D.A. Webb] cultivar 'Nonpareil'.</title>
        <authorList>
            <person name="D'Amico-Willman K.M."/>
            <person name="Ouma W.Z."/>
            <person name="Meulia T."/>
            <person name="Sideli G.M."/>
            <person name="Gradziel T.M."/>
            <person name="Fresnedo-Ramirez J."/>
        </authorList>
    </citation>
    <scope>NUCLEOTIDE SEQUENCE [LARGE SCALE GENOMIC DNA]</scope>
    <source>
        <strain evidence="1">Clone GOH B32 T37-40</strain>
    </source>
</reference>
<name>A0AAD4WGN9_PRUDU</name>
<keyword evidence="2" id="KW-1185">Reference proteome</keyword>